<dbReference type="Proteomes" id="UP000199251">
    <property type="component" value="Unassembled WGS sequence"/>
</dbReference>
<dbReference type="RefSeq" id="WP_090609808.1">
    <property type="nucleotide sequence ID" value="NZ_CTEE01000002.1"/>
</dbReference>
<protein>
    <submittedName>
        <fullName evidence="2">Alpha/beta hydrolase fold protein</fullName>
    </submittedName>
</protein>
<name>A0A0E4CR61_MYCLN</name>
<evidence type="ECO:0000313" key="3">
    <source>
        <dbReference type="Proteomes" id="UP000199251"/>
    </source>
</evidence>
<sequence length="298" mass="32485">MTVKLKRFRTVDGITLTADCYQHDAARAVVLLLHGGGQNRHAWATTARRLRARGYTVVAYDARGHGDSAWDPNGRYDLDGLASDLLVVREHTSTDRPLAVVGASLGGMTILGTHLLAPSDLWTAVVLVDITPRMEFHGARRVVSFMAAHPDGFSTLDDAADVIAEFNPHRARPEKLDGLQKVLRQRDDGRWIWRWDPAFITSNFQFLHGDPATGAEKFDAISELLIEGARRLKAPTLLVRGVLSDVTSQQSVDEFLAVVPHAEAVDVSGTGHMVAGDDNDAFTAAVAGFLDRTIRTSA</sequence>
<dbReference type="SUPFAM" id="SSF53474">
    <property type="entry name" value="alpha/beta-Hydrolases"/>
    <property type="match status" value="1"/>
</dbReference>
<gene>
    <name evidence="2" type="ORF">BN1232_05999</name>
</gene>
<dbReference type="InterPro" id="IPR050228">
    <property type="entry name" value="Carboxylesterase_BioH"/>
</dbReference>
<proteinExistence type="predicted"/>
<keyword evidence="2" id="KW-0378">Hydrolase</keyword>
<dbReference type="STRING" id="141349.BN1232_05999"/>
<dbReference type="AlphaFoldDB" id="A0A0E4CR61"/>
<accession>A0A0E4CR61</accession>
<dbReference type="PANTHER" id="PTHR43194">
    <property type="entry name" value="HYDROLASE ALPHA/BETA FOLD FAMILY"/>
    <property type="match status" value="1"/>
</dbReference>
<dbReference type="Pfam" id="PF00561">
    <property type="entry name" value="Abhydrolase_1"/>
    <property type="match status" value="1"/>
</dbReference>
<dbReference type="InterPro" id="IPR029058">
    <property type="entry name" value="AB_hydrolase_fold"/>
</dbReference>
<evidence type="ECO:0000259" key="1">
    <source>
        <dbReference type="Pfam" id="PF00561"/>
    </source>
</evidence>
<dbReference type="InterPro" id="IPR000073">
    <property type="entry name" value="AB_hydrolase_1"/>
</dbReference>
<dbReference type="EMBL" id="CTEE01000002">
    <property type="protein sequence ID" value="CQD23999.1"/>
    <property type="molecule type" value="Genomic_DNA"/>
</dbReference>
<evidence type="ECO:0000313" key="2">
    <source>
        <dbReference type="EMBL" id="CQD23999.1"/>
    </source>
</evidence>
<dbReference type="OrthoDB" id="63519at2"/>
<organism evidence="2 3">
    <name type="scientific">Mycobacterium lentiflavum</name>
    <dbReference type="NCBI Taxonomy" id="141349"/>
    <lineage>
        <taxon>Bacteria</taxon>
        <taxon>Bacillati</taxon>
        <taxon>Actinomycetota</taxon>
        <taxon>Actinomycetes</taxon>
        <taxon>Mycobacteriales</taxon>
        <taxon>Mycobacteriaceae</taxon>
        <taxon>Mycobacterium</taxon>
        <taxon>Mycobacterium simiae complex</taxon>
    </lineage>
</organism>
<reference evidence="2 3" key="1">
    <citation type="submission" date="2015-03" db="EMBL/GenBank/DDBJ databases">
        <authorList>
            <person name="Urmite Genomes"/>
        </authorList>
    </citation>
    <scope>NUCLEOTIDE SEQUENCE [LARGE SCALE GENOMIC DNA]</scope>
    <source>
        <strain evidence="2 3">CSUR P1491</strain>
    </source>
</reference>
<dbReference type="Gene3D" id="3.40.50.1820">
    <property type="entry name" value="alpha/beta hydrolase"/>
    <property type="match status" value="1"/>
</dbReference>
<dbReference type="GO" id="GO:0016787">
    <property type="term" value="F:hydrolase activity"/>
    <property type="evidence" value="ECO:0007669"/>
    <property type="project" value="UniProtKB-KW"/>
</dbReference>
<feature type="domain" description="AB hydrolase-1" evidence="1">
    <location>
        <begin position="29"/>
        <end position="274"/>
    </location>
</feature>
<dbReference type="PANTHER" id="PTHR43194:SF2">
    <property type="entry name" value="PEROXISOMAL MEMBRANE PROTEIN LPX1"/>
    <property type="match status" value="1"/>
</dbReference>